<dbReference type="Pfam" id="PF00658">
    <property type="entry name" value="MLLE"/>
    <property type="match status" value="19"/>
</dbReference>
<proteinExistence type="predicted"/>
<feature type="domain" description="PABC" evidence="1">
    <location>
        <begin position="596"/>
        <end position="673"/>
    </location>
</feature>
<feature type="domain" description="PABC" evidence="1">
    <location>
        <begin position="1586"/>
        <end position="1663"/>
    </location>
</feature>
<dbReference type="InterPro" id="IPR002004">
    <property type="entry name" value="PABP_HYD_C"/>
</dbReference>
<gene>
    <name evidence="2" type="ORF">OCTVUL_1B014039</name>
</gene>
<feature type="domain" description="PABC" evidence="1">
    <location>
        <begin position="50"/>
        <end position="127"/>
    </location>
</feature>
<feature type="domain" description="PABC" evidence="1">
    <location>
        <begin position="1040"/>
        <end position="1117"/>
    </location>
</feature>
<dbReference type="InterPro" id="IPR036053">
    <property type="entry name" value="PABP-dom"/>
</dbReference>
<dbReference type="GO" id="GO:0090263">
    <property type="term" value="P:positive regulation of canonical Wnt signaling pathway"/>
    <property type="evidence" value="ECO:0007669"/>
    <property type="project" value="TreeGrafter"/>
</dbReference>
<feature type="domain" description="PABC" evidence="1">
    <location>
        <begin position="505"/>
        <end position="582"/>
    </location>
</feature>
<dbReference type="Proteomes" id="UP001162480">
    <property type="component" value="Chromosome 5"/>
</dbReference>
<dbReference type="SMART" id="SM00517">
    <property type="entry name" value="PolyA"/>
    <property type="match status" value="19"/>
</dbReference>
<accession>A0AA36F2R6</accession>
<dbReference type="PANTHER" id="PTHR46276:SF1">
    <property type="entry name" value="E3 UBIQUITIN-PROTEIN LIGASE UBR5"/>
    <property type="match status" value="1"/>
</dbReference>
<dbReference type="PROSITE" id="PS51309">
    <property type="entry name" value="PABC"/>
    <property type="match status" value="20"/>
</dbReference>
<dbReference type="GO" id="GO:0000209">
    <property type="term" value="P:protein polyubiquitination"/>
    <property type="evidence" value="ECO:0007669"/>
    <property type="project" value="TreeGrafter"/>
</dbReference>
<sequence>MLLELDEAELLPLIDSHELLQGKVEEVVIVLQAQEAMKDAITDIKTIKGKEPLSSSMIGASDPQEQKQVLGETLFPLIYNMYPDKAGEITGMLLELEEAELLPLIDSHELLQGKLEEVVIVLQAQEAMKDATTDIKTTEGQEPLSSSMIGAIAPQEQKQVLSKIFFPLIHNMYPDKARKITGMLLELEEAELLPLIDSHELLQGKLEEVVIVLQAQEAMKDATTDIKTTEGQEPLSSSMIGASDPQEQKQVLSKILFPLIHNMYPDKAGKITGMLLELEEAELLPLIDSHELLQGKLEEVVIVLQAQEAMKDATTDIKTTEGQEPLSSSMIGASDPQEQKQVLSKILFPLIHNMYPDKAGKITGMLLELEEAELLPLIDSHELLQGKLEEVVIVLQAQEAMKDATTDIKTTEGQEPLSSSMIGAIAPQEQKQVLSKILFPLIHNMYPDKAGKITGMLLELEEAELLPLIDSHELLQGKVEEVVIVLQAHEAMKDATTDIKTTEGQEALSSSMMGAIAPQEQKQVLGETLFPLIHNMYPDKAGKITGMLLELEEAELLPLIDSHELLQGKLEEVVIVLQAHEAMKDATADIKTIKGQKLLSSSMIGAIPPQEQKQVLGEILFPLIHNMYPDKARKITGMLLELEEAEVLHLIDSHELLQAKAEEAVNVLQAHEAKKNATTDIKTIKGQEPLSSSMIGAIDPQEQKQVLGEILFPLIHNMYPDKARKITGMLFELDTSELLHLIDSHELLQAHEAMKDAITDIKTIKGQEPLSSSMIGAIDPQEQKQVLGEILFPLIHNMYPDKARKITGMLLELEEAEVLLLIDSHELLQAKAEEALNVLQAHEAMKDAITDIKTIKGKEPLSSSMIGAIDPQEQKQMLGETLFPLIHNMYPDKAGKITGMLLELDTSELLHLIDSHELLQAKAEEALNVLQAHEAMKDAITDIKTIKGQEPLSSSMIGAIDPQEQKQVLGEILFPLIHNMYPDKARKITGMLLELEEAEVLHLIDSHELLQAKAEEALNVLQAHEAMKDAITDIKTIKGQEPLSSSMIGAIDPQEQKQVLGEILFPLIHNMYPDKARKITGMLLELEEAEVLHLIDSHELLQAKAEEALNVLQAHEAMKDAITDIKTIKGKEPLSSSMIGAIDPEEQKQMLGETLFPLIHNMYPDKAGKITGMLLELEEAELLPLIDSHELLQGKLEEVVIVLQAHEAMKDATADIKTIKGQKLLSSSMFGAIPPQEQKQVLGEILFPLIHNMYPDKARKITGMLLELEEAEVLHLIDSHELLQAKAEEAVNVLQAHEAKKNATTDIKTIKGQEPLSSSMIGAIDPQEQKQVLGEILFPLIHNMYPDKARKITGMLFELDTSELLHLIDSHELLQAKAEEALNVLQAHEAMKDAITDIKTIKGQEPLSSSMIGAIDPQEQKQVLGEILFPLIHNMYPDKARKITGMLLELEEAEVLLLIDSHELLQAKAEEALNVLQAHEAMKDAITDIKTIKGKEPLSSSMIGAIDPQEQKQMLGETLFPLIHNMYPDKAGKITGMLLELDTSELLHLIDSHELLQAKAEEALNVLQAHEAMKDAITDIKTIKGKEPLSSSMIGAIDPQEQKQVLGEILFPLIHNMYPDKARKITGMLLELEEAEVLHLIDSHELLQAKAEKALNVLQAHEAMKDAITDIKTIKGKEPLSSSMIGAIDPQEQKQMLGETLFPLIHNMYPDKAGKITGMLLELDTSELLHLIDSHELLQAKAEEALNVLQAHEV</sequence>
<feature type="domain" description="PABC" evidence="1">
    <location>
        <begin position="1313"/>
        <end position="1390"/>
    </location>
</feature>
<feature type="domain" description="PABC" evidence="1">
    <location>
        <begin position="1495"/>
        <end position="1572"/>
    </location>
</feature>
<dbReference type="GO" id="GO:0005634">
    <property type="term" value="C:nucleus"/>
    <property type="evidence" value="ECO:0007669"/>
    <property type="project" value="TreeGrafter"/>
</dbReference>
<dbReference type="Gene3D" id="1.10.1900.10">
    <property type="entry name" value="c-terminal domain of poly(a) binding protein"/>
    <property type="match status" value="20"/>
</dbReference>
<name>A0AA36F2R6_OCTVU</name>
<dbReference type="GO" id="GO:0005737">
    <property type="term" value="C:cytoplasm"/>
    <property type="evidence" value="ECO:0007669"/>
    <property type="project" value="TreeGrafter"/>
</dbReference>
<feature type="domain" description="PABC" evidence="1">
    <location>
        <begin position="323"/>
        <end position="400"/>
    </location>
</feature>
<feature type="domain" description="PABC" evidence="1">
    <location>
        <begin position="232"/>
        <end position="309"/>
    </location>
</feature>
<feature type="domain" description="PABC" evidence="1">
    <location>
        <begin position="1222"/>
        <end position="1299"/>
    </location>
</feature>
<feature type="domain" description="PABC" evidence="1">
    <location>
        <begin position="1131"/>
        <end position="1208"/>
    </location>
</feature>
<evidence type="ECO:0000313" key="2">
    <source>
        <dbReference type="EMBL" id="CAI9723531.1"/>
    </source>
</evidence>
<feature type="domain" description="PABC" evidence="1">
    <location>
        <begin position="767"/>
        <end position="844"/>
    </location>
</feature>
<dbReference type="EMBL" id="OX597818">
    <property type="protein sequence ID" value="CAI9723531.1"/>
    <property type="molecule type" value="Genomic_DNA"/>
</dbReference>
<feature type="domain" description="PABC" evidence="1">
    <location>
        <begin position="949"/>
        <end position="1026"/>
    </location>
</feature>
<dbReference type="PANTHER" id="PTHR46276">
    <property type="entry name" value="E3 UBIQUITIN-PROTEIN LIGASE UBR5"/>
    <property type="match status" value="1"/>
</dbReference>
<feature type="domain" description="PABC" evidence="1">
    <location>
        <begin position="141"/>
        <end position="218"/>
    </location>
</feature>
<feature type="domain" description="PABC" evidence="1">
    <location>
        <begin position="1"/>
        <end position="36"/>
    </location>
</feature>
<dbReference type="GO" id="GO:0003723">
    <property type="term" value="F:RNA binding"/>
    <property type="evidence" value="ECO:0007669"/>
    <property type="project" value="InterPro"/>
</dbReference>
<reference evidence="2" key="1">
    <citation type="submission" date="2023-08" db="EMBL/GenBank/DDBJ databases">
        <authorList>
            <person name="Alioto T."/>
            <person name="Alioto T."/>
            <person name="Gomez Garrido J."/>
        </authorList>
    </citation>
    <scope>NUCLEOTIDE SEQUENCE</scope>
</reference>
<evidence type="ECO:0000313" key="3">
    <source>
        <dbReference type="Proteomes" id="UP001162480"/>
    </source>
</evidence>
<keyword evidence="3" id="KW-1185">Reference proteome</keyword>
<feature type="domain" description="PABC" evidence="1">
    <location>
        <begin position="1404"/>
        <end position="1481"/>
    </location>
</feature>
<organism evidence="2 3">
    <name type="scientific">Octopus vulgaris</name>
    <name type="common">Common octopus</name>
    <dbReference type="NCBI Taxonomy" id="6645"/>
    <lineage>
        <taxon>Eukaryota</taxon>
        <taxon>Metazoa</taxon>
        <taxon>Spiralia</taxon>
        <taxon>Lophotrochozoa</taxon>
        <taxon>Mollusca</taxon>
        <taxon>Cephalopoda</taxon>
        <taxon>Coleoidea</taxon>
        <taxon>Octopodiformes</taxon>
        <taxon>Octopoda</taxon>
        <taxon>Incirrata</taxon>
        <taxon>Octopodidae</taxon>
        <taxon>Octopus</taxon>
    </lineage>
</organism>
<feature type="domain" description="PABC" evidence="1">
    <location>
        <begin position="858"/>
        <end position="935"/>
    </location>
</feature>
<feature type="domain" description="PABC" evidence="1">
    <location>
        <begin position="1677"/>
        <end position="1754"/>
    </location>
</feature>
<dbReference type="GO" id="GO:0034450">
    <property type="term" value="F:ubiquitin-ubiquitin ligase activity"/>
    <property type="evidence" value="ECO:0007669"/>
    <property type="project" value="TreeGrafter"/>
</dbReference>
<feature type="domain" description="PABC" evidence="1">
    <location>
        <begin position="414"/>
        <end position="491"/>
    </location>
</feature>
<dbReference type="SUPFAM" id="SSF63570">
    <property type="entry name" value="PABC (PABP) domain"/>
    <property type="match status" value="20"/>
</dbReference>
<evidence type="ECO:0000259" key="1">
    <source>
        <dbReference type="PROSITE" id="PS51309"/>
    </source>
</evidence>
<feature type="domain" description="PABC" evidence="1">
    <location>
        <begin position="687"/>
        <end position="764"/>
    </location>
</feature>
<protein>
    <submittedName>
        <fullName evidence="2">QUALITY PROTEIN: polyadenylate-binding 4-like</fullName>
    </submittedName>
</protein>